<evidence type="ECO:0000259" key="3">
    <source>
        <dbReference type="PROSITE" id="PS00662"/>
    </source>
</evidence>
<protein>
    <submittedName>
        <fullName evidence="4">PilT/PilU family type 4a pilus ATPase</fullName>
    </submittedName>
</protein>
<feature type="region of interest" description="Disordered" evidence="2">
    <location>
        <begin position="362"/>
        <end position="389"/>
    </location>
</feature>
<dbReference type="InterPro" id="IPR027417">
    <property type="entry name" value="P-loop_NTPase"/>
</dbReference>
<dbReference type="InterPro" id="IPR050921">
    <property type="entry name" value="T4SS_GSP_E_ATPase"/>
</dbReference>
<evidence type="ECO:0000256" key="1">
    <source>
        <dbReference type="ARBA" id="ARBA00006611"/>
    </source>
</evidence>
<comment type="caution">
    <text evidence="4">The sequence shown here is derived from an EMBL/GenBank/DDBJ whole genome shotgun (WGS) entry which is preliminary data.</text>
</comment>
<organism evidence="4 5">
    <name type="scientific">Pseudomonas gingeri</name>
    <dbReference type="NCBI Taxonomy" id="117681"/>
    <lineage>
        <taxon>Bacteria</taxon>
        <taxon>Pseudomonadati</taxon>
        <taxon>Pseudomonadota</taxon>
        <taxon>Gammaproteobacteria</taxon>
        <taxon>Pseudomonadales</taxon>
        <taxon>Pseudomonadaceae</taxon>
        <taxon>Pseudomonas</taxon>
    </lineage>
</organism>
<dbReference type="RefSeq" id="WP_100941157.1">
    <property type="nucleotide sequence ID" value="NZ_JACAPU010000043.1"/>
</dbReference>
<dbReference type="NCBIfam" id="TIGR01420">
    <property type="entry name" value="pilT_fam"/>
    <property type="match status" value="1"/>
</dbReference>
<accession>A0A7Y8BNM6</accession>
<dbReference type="CDD" id="cd01131">
    <property type="entry name" value="PilT"/>
    <property type="match status" value="1"/>
</dbReference>
<dbReference type="PANTHER" id="PTHR30486:SF12">
    <property type="entry name" value="TYPE IV PILUS ATPASE PILU"/>
    <property type="match status" value="1"/>
</dbReference>
<dbReference type="Gene3D" id="3.40.50.300">
    <property type="entry name" value="P-loop containing nucleotide triphosphate hydrolases"/>
    <property type="match status" value="1"/>
</dbReference>
<dbReference type="GO" id="GO:0005524">
    <property type="term" value="F:ATP binding"/>
    <property type="evidence" value="ECO:0007669"/>
    <property type="project" value="InterPro"/>
</dbReference>
<dbReference type="PANTHER" id="PTHR30486">
    <property type="entry name" value="TWITCHING MOTILITY PROTEIN PILT"/>
    <property type="match status" value="1"/>
</dbReference>
<feature type="domain" description="Bacterial type II secretion system protein E" evidence="3">
    <location>
        <begin position="193"/>
        <end position="207"/>
    </location>
</feature>
<dbReference type="Pfam" id="PF00437">
    <property type="entry name" value="T2SSE"/>
    <property type="match status" value="1"/>
</dbReference>
<name>A0A7Y8BNM6_9PSED</name>
<dbReference type="Proteomes" id="UP000582981">
    <property type="component" value="Unassembled WGS sequence"/>
</dbReference>
<sequence>MDIHALLKTLAAQDGSDLYLSTGAPPCAKFNGVLKPLGTDSLKLGEVAAIADGIMDAEQRLQFERELEMNLAMSLPGVGRFRINIFKQRNEVSIVARNIKLEIPRFEDLKLPPILLETIMEKRGLVLFVGATGSGKSTSLAALIDYRNRHSSGHIITIEDPVEYIHRHKKSIINQREVGVDTRSFHAALKNTLRQAPDVILIGEIRDRETMEHALAFADTGHLAISTLHANNANQALDRIINFFPEDRRPQLLNDLGNNLKAFVSQRLVATLDGKRRAAVEVMLGTPTVRDFIKRNEFSELKGIMEKSELIGMRTFDTALFELVVEGAIDEEEALKNADSVNNLRLRLKLHQDTAALTVQKTPPAPPIAAKELDAKDWGLVEDGNSPRG</sequence>
<dbReference type="Gene3D" id="3.30.450.90">
    <property type="match status" value="1"/>
</dbReference>
<dbReference type="InterPro" id="IPR006321">
    <property type="entry name" value="PilT/PilU"/>
</dbReference>
<dbReference type="InterPro" id="IPR003593">
    <property type="entry name" value="AAA+_ATPase"/>
</dbReference>
<dbReference type="InterPro" id="IPR001482">
    <property type="entry name" value="T2SS/T4SS_dom"/>
</dbReference>
<dbReference type="SMART" id="SM00382">
    <property type="entry name" value="AAA"/>
    <property type="match status" value="1"/>
</dbReference>
<dbReference type="GO" id="GO:0016887">
    <property type="term" value="F:ATP hydrolysis activity"/>
    <property type="evidence" value="ECO:0007669"/>
    <property type="project" value="InterPro"/>
</dbReference>
<comment type="similarity">
    <text evidence="1">Belongs to the GSP E family.</text>
</comment>
<proteinExistence type="inferred from homology"/>
<evidence type="ECO:0000256" key="2">
    <source>
        <dbReference type="SAM" id="MobiDB-lite"/>
    </source>
</evidence>
<dbReference type="EMBL" id="JACAPU010000043">
    <property type="protein sequence ID" value="NWB50340.1"/>
    <property type="molecule type" value="Genomic_DNA"/>
</dbReference>
<gene>
    <name evidence="4" type="ORF">HX829_28095</name>
</gene>
<evidence type="ECO:0000313" key="5">
    <source>
        <dbReference type="Proteomes" id="UP000582981"/>
    </source>
</evidence>
<evidence type="ECO:0000313" key="4">
    <source>
        <dbReference type="EMBL" id="NWB50340.1"/>
    </source>
</evidence>
<reference evidence="4 5" key="1">
    <citation type="submission" date="2020-04" db="EMBL/GenBank/DDBJ databases">
        <title>Molecular characterization of pseudomonads from Agaricus bisporus reveal novel blotch 2 pathogens in Western Europe.</title>
        <authorList>
            <person name="Taparia T."/>
            <person name="Krijger M."/>
            <person name="Haynes E."/>
            <person name="Elpinstone J.G."/>
            <person name="Noble R."/>
            <person name="Van Der Wolf J."/>
        </authorList>
    </citation>
    <scope>NUCLEOTIDE SEQUENCE [LARGE SCALE GENOMIC DNA]</scope>
    <source>
        <strain evidence="4 5">F1001</strain>
    </source>
</reference>
<dbReference type="AlphaFoldDB" id="A0A7Y8BNM6"/>
<dbReference type="SUPFAM" id="SSF52540">
    <property type="entry name" value="P-loop containing nucleoside triphosphate hydrolases"/>
    <property type="match status" value="1"/>
</dbReference>
<dbReference type="PROSITE" id="PS00662">
    <property type="entry name" value="T2SP_E"/>
    <property type="match status" value="1"/>
</dbReference>